<name>A0A0F9A2C3_9ZZZZ</name>
<proteinExistence type="predicted"/>
<sequence length="43" mass="4612">MVTITPPKADLAISHEAPTLDLNLTDDNYTGDADDFWHGGILG</sequence>
<dbReference type="EMBL" id="LAZR01060122">
    <property type="protein sequence ID" value="KKK66341.1"/>
    <property type="molecule type" value="Genomic_DNA"/>
</dbReference>
<comment type="caution">
    <text evidence="1">The sequence shown here is derived from an EMBL/GenBank/DDBJ whole genome shotgun (WGS) entry which is preliminary data.</text>
</comment>
<feature type="non-terminal residue" evidence="1">
    <location>
        <position position="43"/>
    </location>
</feature>
<dbReference type="AlphaFoldDB" id="A0A0F9A2C3"/>
<organism evidence="1">
    <name type="scientific">marine sediment metagenome</name>
    <dbReference type="NCBI Taxonomy" id="412755"/>
    <lineage>
        <taxon>unclassified sequences</taxon>
        <taxon>metagenomes</taxon>
        <taxon>ecological metagenomes</taxon>
    </lineage>
</organism>
<evidence type="ECO:0000313" key="1">
    <source>
        <dbReference type="EMBL" id="KKK66341.1"/>
    </source>
</evidence>
<gene>
    <name evidence="1" type="ORF">LCGC14_2965050</name>
</gene>
<protein>
    <submittedName>
        <fullName evidence="1">Uncharacterized protein</fullName>
    </submittedName>
</protein>
<reference evidence="1" key="1">
    <citation type="journal article" date="2015" name="Nature">
        <title>Complex archaea that bridge the gap between prokaryotes and eukaryotes.</title>
        <authorList>
            <person name="Spang A."/>
            <person name="Saw J.H."/>
            <person name="Jorgensen S.L."/>
            <person name="Zaremba-Niedzwiedzka K."/>
            <person name="Martijn J."/>
            <person name="Lind A.E."/>
            <person name="van Eijk R."/>
            <person name="Schleper C."/>
            <person name="Guy L."/>
            <person name="Ettema T.J."/>
        </authorList>
    </citation>
    <scope>NUCLEOTIDE SEQUENCE</scope>
</reference>
<accession>A0A0F9A2C3</accession>